<keyword evidence="2" id="KW-1185">Reference proteome</keyword>
<organism evidence="1 2">
    <name type="scientific">Streptomyces massasporeus</name>
    <dbReference type="NCBI Taxonomy" id="67324"/>
    <lineage>
        <taxon>Bacteria</taxon>
        <taxon>Bacillati</taxon>
        <taxon>Actinomycetota</taxon>
        <taxon>Actinomycetes</taxon>
        <taxon>Kitasatosporales</taxon>
        <taxon>Streptomycetaceae</taxon>
        <taxon>Streptomyces</taxon>
    </lineage>
</organism>
<sequence length="127" mass="13823">MTARHDITLPDMRAEIIASVRALADPAYQQRVWVDREYPSADYYDDLTLTVNILYDDTTVLTDPQAALGRTLASEAEVGAMSRLAGELTRALDEVGRDQPDERFLASPAWPSVVDAASAALEVLTAG</sequence>
<evidence type="ECO:0000313" key="1">
    <source>
        <dbReference type="EMBL" id="MFE9228936.1"/>
    </source>
</evidence>
<dbReference type="Proteomes" id="UP001601288">
    <property type="component" value="Unassembled WGS sequence"/>
</dbReference>
<evidence type="ECO:0000313" key="2">
    <source>
        <dbReference type="Proteomes" id="UP001601288"/>
    </source>
</evidence>
<dbReference type="Pfam" id="PF25656">
    <property type="entry name" value="DUF7945"/>
    <property type="match status" value="1"/>
</dbReference>
<dbReference type="InterPro" id="IPR057705">
    <property type="entry name" value="DUF7945"/>
</dbReference>
<protein>
    <submittedName>
        <fullName evidence="1">Uncharacterized protein</fullName>
    </submittedName>
</protein>
<accession>A0ABW6LNR8</accession>
<gene>
    <name evidence="1" type="ORF">ACFYM3_30880</name>
</gene>
<comment type="caution">
    <text evidence="1">The sequence shown here is derived from an EMBL/GenBank/DDBJ whole genome shotgun (WGS) entry which is preliminary data.</text>
</comment>
<reference evidence="1 2" key="1">
    <citation type="submission" date="2024-10" db="EMBL/GenBank/DDBJ databases">
        <title>The Natural Products Discovery Center: Release of the First 8490 Sequenced Strains for Exploring Actinobacteria Biosynthetic Diversity.</title>
        <authorList>
            <person name="Kalkreuter E."/>
            <person name="Kautsar S.A."/>
            <person name="Yang D."/>
            <person name="Bader C.D."/>
            <person name="Teijaro C.N."/>
            <person name="Fluegel L."/>
            <person name="Davis C.M."/>
            <person name="Simpson J.R."/>
            <person name="Lauterbach L."/>
            <person name="Steele A.D."/>
            <person name="Gui C."/>
            <person name="Meng S."/>
            <person name="Li G."/>
            <person name="Viehrig K."/>
            <person name="Ye F."/>
            <person name="Su P."/>
            <person name="Kiefer A.F."/>
            <person name="Nichols A."/>
            <person name="Cepeda A.J."/>
            <person name="Yan W."/>
            <person name="Fan B."/>
            <person name="Jiang Y."/>
            <person name="Adhikari A."/>
            <person name="Zheng C.-J."/>
            <person name="Schuster L."/>
            <person name="Cowan T.M."/>
            <person name="Smanski M.J."/>
            <person name="Chevrette M.G."/>
            <person name="De Carvalho L.P.S."/>
            <person name="Shen B."/>
        </authorList>
    </citation>
    <scope>NUCLEOTIDE SEQUENCE [LARGE SCALE GENOMIC DNA]</scope>
    <source>
        <strain evidence="1 2">NPDC007066</strain>
    </source>
</reference>
<dbReference type="RefSeq" id="WP_358284856.1">
    <property type="nucleotide sequence ID" value="NZ_JBEYGJ010000021.1"/>
</dbReference>
<name>A0ABW6LNR8_9ACTN</name>
<dbReference type="NCBIfam" id="NF047838">
    <property type="entry name" value="SCO4402_fam"/>
    <property type="match status" value="1"/>
</dbReference>
<proteinExistence type="predicted"/>
<dbReference type="EMBL" id="JBIAFP010000021">
    <property type="protein sequence ID" value="MFE9228936.1"/>
    <property type="molecule type" value="Genomic_DNA"/>
</dbReference>